<dbReference type="GO" id="GO:0031564">
    <property type="term" value="P:transcription antitermination"/>
    <property type="evidence" value="ECO:0007669"/>
    <property type="project" value="UniProtKB-UniRule"/>
</dbReference>
<evidence type="ECO:0000259" key="9">
    <source>
        <dbReference type="PROSITE" id="PS50126"/>
    </source>
</evidence>
<keyword evidence="1 7" id="KW-0806">Transcription termination</keyword>
<keyword evidence="6 7" id="KW-0804">Transcription</keyword>
<dbReference type="HAMAP" id="MF_00945_B">
    <property type="entry name" value="NusA_B"/>
    <property type="match status" value="1"/>
</dbReference>
<dbReference type="CDD" id="cd22529">
    <property type="entry name" value="KH-II_NusA_rpt2"/>
    <property type="match status" value="1"/>
</dbReference>
<feature type="compositionally biased region" description="Low complexity" evidence="8">
    <location>
        <begin position="457"/>
        <end position="471"/>
    </location>
</feature>
<dbReference type="FunFam" id="3.30.300.20:FF:000005">
    <property type="entry name" value="Transcription termination/antitermination protein NusA"/>
    <property type="match status" value="1"/>
</dbReference>
<dbReference type="CDD" id="cd02134">
    <property type="entry name" value="KH-II_NusA_rpt1"/>
    <property type="match status" value="1"/>
</dbReference>
<dbReference type="PANTHER" id="PTHR22648">
    <property type="entry name" value="TRANSCRIPTION TERMINATION FACTOR NUSA"/>
    <property type="match status" value="1"/>
</dbReference>
<dbReference type="GO" id="GO:0005829">
    <property type="term" value="C:cytosol"/>
    <property type="evidence" value="ECO:0007669"/>
    <property type="project" value="TreeGrafter"/>
</dbReference>
<evidence type="ECO:0000256" key="6">
    <source>
        <dbReference type="ARBA" id="ARBA00023163"/>
    </source>
</evidence>
<comment type="subcellular location">
    <subcellularLocation>
        <location evidence="7">Cytoplasm</location>
    </subcellularLocation>
</comment>
<dbReference type="EMBL" id="MFKF01000272">
    <property type="protein sequence ID" value="OGG47121.1"/>
    <property type="molecule type" value="Genomic_DNA"/>
</dbReference>
<dbReference type="FunFam" id="3.30.300.20:FF:000002">
    <property type="entry name" value="Transcription termination/antitermination protein NusA"/>
    <property type="match status" value="1"/>
</dbReference>
<evidence type="ECO:0000256" key="3">
    <source>
        <dbReference type="ARBA" id="ARBA00022814"/>
    </source>
</evidence>
<evidence type="ECO:0000313" key="11">
    <source>
        <dbReference type="Proteomes" id="UP000178606"/>
    </source>
</evidence>
<keyword evidence="4 7" id="KW-0694">RNA-binding</keyword>
<dbReference type="InterPro" id="IPR012340">
    <property type="entry name" value="NA-bd_OB-fold"/>
</dbReference>
<dbReference type="InterPro" id="IPR036555">
    <property type="entry name" value="NusA_N_sf"/>
</dbReference>
<sequence length="515" mass="55045">MNYEVLEALNQIAQEKNVDKNLVIETLKVGLLSAAKKRYGMADNVEVEIDPGSGAIRVYAVKQVVDGEEGSLTTIPVAQAQAIDPAAGVGSTVREPLNFTEFGRNAIQTAKQILVQRVREAERDKIFDDYHARIGEIVTGAVQQVSRGEVYVNLGRTEAVLPVKEQIRKEKYRQGDTLRAYVSDVLKTTKGPQVILSRTHPKFLEKLFHLEVPEVYEGLVELKAVAREPGERSKVAVSSKEERIDPVGACVGMKGARVQAIVRELSNERIDIVPWSQDEATFLSRSLSPAKVVRVAVDRKDHRMVALVDEDQLSLAIGKSGQNARLAAQLTGWHIDIMTEAEYQERLKERQATRVPLAEVPGLDEKAIEHLKTMGVETANDLSTTLLNDLLQIPDLTEADAQKMVQISSEAVTSAVAAYRAAQKAAKAAAKAAAAEAAAAEAAAKAAAEAAAAEAAAETAAAETVSAGEGEAAAEETGEPAPEQPSDALAAADSETAKDSDALAAADSETAKGTE</sequence>
<comment type="subunit">
    <text evidence="7">Monomer. Binds directly to the core enzyme of the DNA-dependent RNA polymerase and to nascent RNA.</text>
</comment>
<evidence type="ECO:0000313" key="10">
    <source>
        <dbReference type="EMBL" id="OGG47121.1"/>
    </source>
</evidence>
<feature type="domain" description="S1 motif" evidence="9">
    <location>
        <begin position="135"/>
        <end position="199"/>
    </location>
</feature>
<dbReference type="Gene3D" id="3.30.300.20">
    <property type="match status" value="2"/>
</dbReference>
<dbReference type="InterPro" id="IPR030842">
    <property type="entry name" value="TF_NusA_bacterial"/>
</dbReference>
<comment type="caution">
    <text evidence="10">The sequence shown here is derived from an EMBL/GenBank/DDBJ whole genome shotgun (WGS) entry which is preliminary data.</text>
</comment>
<comment type="similarity">
    <text evidence="7">Belongs to the NusA family.</text>
</comment>
<evidence type="ECO:0000256" key="8">
    <source>
        <dbReference type="SAM" id="MobiDB-lite"/>
    </source>
</evidence>
<evidence type="ECO:0000256" key="1">
    <source>
        <dbReference type="ARBA" id="ARBA00022472"/>
    </source>
</evidence>
<reference evidence="10 11" key="1">
    <citation type="journal article" date="2016" name="Nat. Commun.">
        <title>Thousands of microbial genomes shed light on interconnected biogeochemical processes in an aquifer system.</title>
        <authorList>
            <person name="Anantharaman K."/>
            <person name="Brown C.T."/>
            <person name="Hug L.A."/>
            <person name="Sharon I."/>
            <person name="Castelle C.J."/>
            <person name="Probst A.J."/>
            <person name="Thomas B.C."/>
            <person name="Singh A."/>
            <person name="Wilkins M.J."/>
            <person name="Karaoz U."/>
            <person name="Brodie E.L."/>
            <person name="Williams K.H."/>
            <person name="Hubbard S.S."/>
            <person name="Banfield J.F."/>
        </authorList>
    </citation>
    <scope>NUCLEOTIDE SEQUENCE [LARGE SCALE GENOMIC DNA]</scope>
    <source>
        <strain evidence="11">RIFCSPLOWO2_12_FULL_64_10</strain>
    </source>
</reference>
<dbReference type="Pfam" id="PF26594">
    <property type="entry name" value="KH_NusA_2nd"/>
    <property type="match status" value="1"/>
</dbReference>
<evidence type="ECO:0000256" key="2">
    <source>
        <dbReference type="ARBA" id="ARBA00022490"/>
    </source>
</evidence>
<dbReference type="InterPro" id="IPR004087">
    <property type="entry name" value="KH_dom"/>
</dbReference>
<dbReference type="Gene3D" id="3.30.1480.10">
    <property type="entry name" value="NusA, N-terminal domain"/>
    <property type="match status" value="1"/>
</dbReference>
<organism evidence="10 11">
    <name type="scientific">Handelsmanbacteria sp. (strain RIFCSPLOWO2_12_FULL_64_10)</name>
    <dbReference type="NCBI Taxonomy" id="1817868"/>
    <lineage>
        <taxon>Bacteria</taxon>
        <taxon>Candidatus Handelsmaniibacteriota</taxon>
    </lineage>
</organism>
<dbReference type="GO" id="GO:0006353">
    <property type="term" value="P:DNA-templated transcription termination"/>
    <property type="evidence" value="ECO:0007669"/>
    <property type="project" value="UniProtKB-UniRule"/>
</dbReference>
<evidence type="ECO:0000256" key="4">
    <source>
        <dbReference type="ARBA" id="ARBA00022884"/>
    </source>
</evidence>
<keyword evidence="2 7" id="KW-0963">Cytoplasm</keyword>
<dbReference type="GO" id="GO:0003700">
    <property type="term" value="F:DNA-binding transcription factor activity"/>
    <property type="evidence" value="ECO:0007669"/>
    <property type="project" value="InterPro"/>
</dbReference>
<comment type="function">
    <text evidence="7">Participates in both transcription termination and antitermination.</text>
</comment>
<dbReference type="Gene3D" id="2.40.50.140">
    <property type="entry name" value="Nucleic acid-binding proteins"/>
    <property type="match status" value="1"/>
</dbReference>
<dbReference type="InterPro" id="IPR009019">
    <property type="entry name" value="KH_sf_prok-type"/>
</dbReference>
<dbReference type="NCBIfam" id="TIGR01953">
    <property type="entry name" value="NusA"/>
    <property type="match status" value="1"/>
</dbReference>
<evidence type="ECO:0000256" key="7">
    <source>
        <dbReference type="HAMAP-Rule" id="MF_00945"/>
    </source>
</evidence>
<dbReference type="Gene3D" id="1.10.150.20">
    <property type="entry name" value="5' to 3' exonuclease, C-terminal subdomain"/>
    <property type="match status" value="1"/>
</dbReference>
<accession>A0A1F6CDN0</accession>
<protein>
    <recommendedName>
        <fullName evidence="7">Transcription termination/antitermination protein NusA</fullName>
    </recommendedName>
</protein>
<name>A0A1F6CDN0_HANXR</name>
<dbReference type="PROSITE" id="PS50126">
    <property type="entry name" value="S1"/>
    <property type="match status" value="1"/>
</dbReference>
<dbReference type="Pfam" id="PF13184">
    <property type="entry name" value="KH_NusA_1st"/>
    <property type="match status" value="1"/>
</dbReference>
<dbReference type="InterPro" id="IPR003029">
    <property type="entry name" value="S1_domain"/>
</dbReference>
<feature type="region of interest" description="Disordered" evidence="8">
    <location>
        <begin position="457"/>
        <end position="515"/>
    </location>
</feature>
<keyword evidence="5 7" id="KW-0805">Transcription regulation</keyword>
<dbReference type="SMART" id="SM00316">
    <property type="entry name" value="S1"/>
    <property type="match status" value="1"/>
</dbReference>
<dbReference type="SUPFAM" id="SSF69705">
    <property type="entry name" value="Transcription factor NusA, N-terminal domain"/>
    <property type="match status" value="1"/>
</dbReference>
<dbReference type="GO" id="GO:0000166">
    <property type="term" value="F:nucleotide binding"/>
    <property type="evidence" value="ECO:0007669"/>
    <property type="project" value="InterPro"/>
</dbReference>
<dbReference type="InterPro" id="IPR013735">
    <property type="entry name" value="TF_NusA_N"/>
</dbReference>
<dbReference type="SUPFAM" id="SSF50249">
    <property type="entry name" value="Nucleic acid-binding proteins"/>
    <property type="match status" value="1"/>
</dbReference>
<dbReference type="PANTHER" id="PTHR22648:SF0">
    <property type="entry name" value="TRANSCRIPTION TERMINATION_ANTITERMINATION PROTEIN NUSA"/>
    <property type="match status" value="1"/>
</dbReference>
<dbReference type="GO" id="GO:0003723">
    <property type="term" value="F:RNA binding"/>
    <property type="evidence" value="ECO:0007669"/>
    <property type="project" value="UniProtKB-UniRule"/>
</dbReference>
<dbReference type="InterPro" id="IPR058582">
    <property type="entry name" value="KH_NusA_2nd"/>
</dbReference>
<keyword evidence="3 7" id="KW-0889">Transcription antitermination</keyword>
<dbReference type="InterPro" id="IPR025249">
    <property type="entry name" value="TF_NusA_KH_1st"/>
</dbReference>
<dbReference type="AlphaFoldDB" id="A0A1F6CDN0"/>
<dbReference type="SUPFAM" id="SSF47794">
    <property type="entry name" value="Rad51 N-terminal domain-like"/>
    <property type="match status" value="1"/>
</dbReference>
<dbReference type="Pfam" id="PF00575">
    <property type="entry name" value="S1"/>
    <property type="match status" value="1"/>
</dbReference>
<dbReference type="SUPFAM" id="SSF54814">
    <property type="entry name" value="Prokaryotic type KH domain (KH-domain type II)"/>
    <property type="match status" value="2"/>
</dbReference>
<dbReference type="InterPro" id="IPR015946">
    <property type="entry name" value="KH_dom-like_a/b"/>
</dbReference>
<gene>
    <name evidence="7" type="primary">nusA</name>
    <name evidence="10" type="ORF">A3F84_16865</name>
</gene>
<dbReference type="CDD" id="cd04455">
    <property type="entry name" value="S1_NusA"/>
    <property type="match status" value="1"/>
</dbReference>
<dbReference type="Pfam" id="PF08529">
    <property type="entry name" value="NusA_N"/>
    <property type="match status" value="1"/>
</dbReference>
<dbReference type="InterPro" id="IPR010995">
    <property type="entry name" value="DNA_repair_Rad51/TF_NusA_a-hlx"/>
</dbReference>
<dbReference type="Proteomes" id="UP000178606">
    <property type="component" value="Unassembled WGS sequence"/>
</dbReference>
<dbReference type="SMART" id="SM00322">
    <property type="entry name" value="KH"/>
    <property type="match status" value="2"/>
</dbReference>
<dbReference type="InterPro" id="IPR010213">
    <property type="entry name" value="TF_NusA"/>
</dbReference>
<proteinExistence type="inferred from homology"/>
<evidence type="ECO:0000256" key="5">
    <source>
        <dbReference type="ARBA" id="ARBA00023015"/>
    </source>
</evidence>